<feature type="compositionally biased region" description="Basic and acidic residues" evidence="1">
    <location>
        <begin position="291"/>
        <end position="325"/>
    </location>
</feature>
<evidence type="ECO:0000313" key="2">
    <source>
        <dbReference type="EMBL" id="KIL66475.1"/>
    </source>
</evidence>
<dbReference type="OrthoDB" id="3120233at2759"/>
<dbReference type="EMBL" id="KN818236">
    <property type="protein sequence ID" value="KIL66475.1"/>
    <property type="molecule type" value="Genomic_DNA"/>
</dbReference>
<dbReference type="HOGENOM" id="CLU_737638_0_0_1"/>
<dbReference type="InParanoid" id="A0A0C2ST01"/>
<feature type="region of interest" description="Disordered" evidence="1">
    <location>
        <begin position="84"/>
        <end position="108"/>
    </location>
</feature>
<evidence type="ECO:0000313" key="3">
    <source>
        <dbReference type="Proteomes" id="UP000054549"/>
    </source>
</evidence>
<feature type="region of interest" description="Disordered" evidence="1">
    <location>
        <begin position="266"/>
        <end position="358"/>
    </location>
</feature>
<sequence length="375" mass="42188">MDDTSRGLDIVYKKLSALGKKAHEKYGCNIFAVIVTDKQAGNRPSRRGTIYESPGADGFFESRVKGAEDLLIKELLGFVPFHQSHSNSKATSSKGQSEISDDNPSESKNMVALESSLTKKTYARLVKRPLIDNAAKFGLQLNEHAFPWKSLPEHCAKAGLYIDNYPHGVLSPFGDQGRSVILSIADLPKSEKQAIVDSLTTKTVHPMSFAKAQNPDDIKESRLPVLIYEPPPPGSAQKRSKRFFLDGSFDFEGYLQASVSLIQAEKSKQRVDDDNDNDELNQGKNKKSDKKSRLDDKADHRPIASHDDERERESIVRRLKGDRSKNSLAHPMPTSRKRKVDWSTPELFTPESVEEKKRLEKRKRLNEGFIEKVPR</sequence>
<proteinExistence type="predicted"/>
<organism evidence="2 3">
    <name type="scientific">Amanita muscaria (strain Koide BX008)</name>
    <dbReference type="NCBI Taxonomy" id="946122"/>
    <lineage>
        <taxon>Eukaryota</taxon>
        <taxon>Fungi</taxon>
        <taxon>Dikarya</taxon>
        <taxon>Basidiomycota</taxon>
        <taxon>Agaricomycotina</taxon>
        <taxon>Agaricomycetes</taxon>
        <taxon>Agaricomycetidae</taxon>
        <taxon>Agaricales</taxon>
        <taxon>Pluteineae</taxon>
        <taxon>Amanitaceae</taxon>
        <taxon>Amanita</taxon>
    </lineage>
</organism>
<feature type="compositionally biased region" description="Polar residues" evidence="1">
    <location>
        <begin position="84"/>
        <end position="98"/>
    </location>
</feature>
<protein>
    <submittedName>
        <fullName evidence="2">Uncharacterized protein</fullName>
    </submittedName>
</protein>
<dbReference type="AlphaFoldDB" id="A0A0C2ST01"/>
<gene>
    <name evidence="2" type="ORF">M378DRAFT_197516</name>
</gene>
<dbReference type="Proteomes" id="UP000054549">
    <property type="component" value="Unassembled WGS sequence"/>
</dbReference>
<name>A0A0C2ST01_AMAMK</name>
<accession>A0A0C2ST01</accession>
<reference evidence="2 3" key="1">
    <citation type="submission" date="2014-04" db="EMBL/GenBank/DDBJ databases">
        <title>Evolutionary Origins and Diversification of the Mycorrhizal Mutualists.</title>
        <authorList>
            <consortium name="DOE Joint Genome Institute"/>
            <consortium name="Mycorrhizal Genomics Consortium"/>
            <person name="Kohler A."/>
            <person name="Kuo A."/>
            <person name="Nagy L.G."/>
            <person name="Floudas D."/>
            <person name="Copeland A."/>
            <person name="Barry K.W."/>
            <person name="Cichocki N."/>
            <person name="Veneault-Fourrey C."/>
            <person name="LaButti K."/>
            <person name="Lindquist E.A."/>
            <person name="Lipzen A."/>
            <person name="Lundell T."/>
            <person name="Morin E."/>
            <person name="Murat C."/>
            <person name="Riley R."/>
            <person name="Ohm R."/>
            <person name="Sun H."/>
            <person name="Tunlid A."/>
            <person name="Henrissat B."/>
            <person name="Grigoriev I.V."/>
            <person name="Hibbett D.S."/>
            <person name="Martin F."/>
        </authorList>
    </citation>
    <scope>NUCLEOTIDE SEQUENCE [LARGE SCALE GENOMIC DNA]</scope>
    <source>
        <strain evidence="2 3">Koide BX008</strain>
    </source>
</reference>
<evidence type="ECO:0000256" key="1">
    <source>
        <dbReference type="SAM" id="MobiDB-lite"/>
    </source>
</evidence>
<keyword evidence="3" id="KW-1185">Reference proteome</keyword>